<dbReference type="Pfam" id="PF00241">
    <property type="entry name" value="Cofilin_ADF"/>
    <property type="match status" value="1"/>
</dbReference>
<evidence type="ECO:0000256" key="5">
    <source>
        <dbReference type="ARBA" id="ARBA00023242"/>
    </source>
</evidence>
<comment type="subcellular location">
    <subcellularLocation>
        <location evidence="2">Cytoplasm</location>
    </subcellularLocation>
    <subcellularLocation>
        <location evidence="1">Nucleus</location>
    </subcellularLocation>
</comment>
<comment type="caution">
    <text evidence="7">The sequence shown here is derived from an EMBL/GenBank/DDBJ whole genome shotgun (WGS) entry which is preliminary data.</text>
</comment>
<comment type="similarity">
    <text evidence="3">Belongs to the actin-binding proteins ADF family. GMF subfamily.</text>
</comment>
<dbReference type="GO" id="GO:0005634">
    <property type="term" value="C:nucleus"/>
    <property type="evidence" value="ECO:0007669"/>
    <property type="project" value="UniProtKB-SubCell"/>
</dbReference>
<evidence type="ECO:0000256" key="2">
    <source>
        <dbReference type="ARBA" id="ARBA00004496"/>
    </source>
</evidence>
<dbReference type="OrthoDB" id="3919494at2759"/>
<reference evidence="7" key="1">
    <citation type="journal article" date="2020" name="Fungal Divers.">
        <title>Resolving the Mortierellaceae phylogeny through synthesis of multi-gene phylogenetics and phylogenomics.</title>
        <authorList>
            <person name="Vandepol N."/>
            <person name="Liber J."/>
            <person name="Desiro A."/>
            <person name="Na H."/>
            <person name="Kennedy M."/>
            <person name="Barry K."/>
            <person name="Grigoriev I.V."/>
            <person name="Miller A.N."/>
            <person name="O'Donnell K."/>
            <person name="Stajich J.E."/>
            <person name="Bonito G."/>
        </authorList>
    </citation>
    <scope>NUCLEOTIDE SEQUENCE</scope>
    <source>
        <strain evidence="7">BC1065</strain>
    </source>
</reference>
<dbReference type="GO" id="GO:0034316">
    <property type="term" value="P:negative regulation of Arp2/3 complex-mediated actin nucleation"/>
    <property type="evidence" value="ECO:0007669"/>
    <property type="project" value="TreeGrafter"/>
</dbReference>
<dbReference type="GO" id="GO:0071846">
    <property type="term" value="P:actin filament debranching"/>
    <property type="evidence" value="ECO:0007669"/>
    <property type="project" value="InterPro"/>
</dbReference>
<dbReference type="GO" id="GO:0030864">
    <property type="term" value="C:cortical actin cytoskeleton"/>
    <property type="evidence" value="ECO:0007669"/>
    <property type="project" value="TreeGrafter"/>
</dbReference>
<dbReference type="GO" id="GO:0003779">
    <property type="term" value="F:actin binding"/>
    <property type="evidence" value="ECO:0007669"/>
    <property type="project" value="InterPro"/>
</dbReference>
<evidence type="ECO:0000313" key="7">
    <source>
        <dbReference type="EMBL" id="KAG0262831.1"/>
    </source>
</evidence>
<sequence>STTCDIDPKLLAKLEAFRFAKRSEGNAVIICKIDRNSLLIQEDTDETNISLEDIQELLPESVPRFIVLSYELKHDDGRTSYPLVFLYYSPQSAKPEMNMLYASAKTHFQSKVGLGKVYDVKEAEDLTDEWLREKLLK</sequence>
<evidence type="ECO:0000256" key="4">
    <source>
        <dbReference type="ARBA" id="ARBA00022490"/>
    </source>
</evidence>
<proteinExistence type="inferred from homology"/>
<dbReference type="FunFam" id="3.40.20.10:FF:000026">
    <property type="entry name" value="Glia maturation factor"/>
    <property type="match status" value="1"/>
</dbReference>
<evidence type="ECO:0000256" key="3">
    <source>
        <dbReference type="ARBA" id="ARBA00010055"/>
    </source>
</evidence>
<dbReference type="Proteomes" id="UP000807716">
    <property type="component" value="Unassembled WGS sequence"/>
</dbReference>
<evidence type="ECO:0000313" key="8">
    <source>
        <dbReference type="Proteomes" id="UP000807716"/>
    </source>
</evidence>
<dbReference type="EMBL" id="JAAAJB010000176">
    <property type="protein sequence ID" value="KAG0262831.1"/>
    <property type="molecule type" value="Genomic_DNA"/>
</dbReference>
<dbReference type="GO" id="GO:0071933">
    <property type="term" value="F:Arp2/3 complex binding"/>
    <property type="evidence" value="ECO:0007669"/>
    <property type="project" value="InterPro"/>
</dbReference>
<dbReference type="AlphaFoldDB" id="A0A9P6Q8I7"/>
<dbReference type="PIRSF" id="PIRSF001788">
    <property type="entry name" value="GMF-beta"/>
    <property type="match status" value="1"/>
</dbReference>
<feature type="domain" description="ADF-H" evidence="6">
    <location>
        <begin position="1"/>
        <end position="136"/>
    </location>
</feature>
<dbReference type="PANTHER" id="PTHR11249:SF2">
    <property type="entry name" value="GLIA MATURATION FACTOR"/>
    <property type="match status" value="1"/>
</dbReference>
<dbReference type="InterPro" id="IPR029006">
    <property type="entry name" value="ADF-H/Gelsolin-like_dom_sf"/>
</dbReference>
<keyword evidence="5" id="KW-0539">Nucleus</keyword>
<accession>A0A9P6Q8I7</accession>
<dbReference type="SMART" id="SM00102">
    <property type="entry name" value="ADF"/>
    <property type="match status" value="1"/>
</dbReference>
<keyword evidence="4" id="KW-0963">Cytoplasm</keyword>
<dbReference type="PANTHER" id="PTHR11249">
    <property type="entry name" value="GLIAL FACTOR NATURATION FACTOR"/>
    <property type="match status" value="1"/>
</dbReference>
<dbReference type="Gene3D" id="3.40.20.10">
    <property type="entry name" value="Severin"/>
    <property type="match status" value="1"/>
</dbReference>
<protein>
    <recommendedName>
        <fullName evidence="6">ADF-H domain-containing protein</fullName>
    </recommendedName>
</protein>
<dbReference type="PROSITE" id="PS51263">
    <property type="entry name" value="ADF_H"/>
    <property type="match status" value="1"/>
</dbReference>
<dbReference type="SUPFAM" id="SSF55753">
    <property type="entry name" value="Actin depolymerizing proteins"/>
    <property type="match status" value="1"/>
</dbReference>
<gene>
    <name evidence="7" type="ORF">DFQ27_002083</name>
</gene>
<dbReference type="InterPro" id="IPR011171">
    <property type="entry name" value="GMF"/>
</dbReference>
<organism evidence="7 8">
    <name type="scientific">Actinomortierella ambigua</name>
    <dbReference type="NCBI Taxonomy" id="1343610"/>
    <lineage>
        <taxon>Eukaryota</taxon>
        <taxon>Fungi</taxon>
        <taxon>Fungi incertae sedis</taxon>
        <taxon>Mucoromycota</taxon>
        <taxon>Mortierellomycotina</taxon>
        <taxon>Mortierellomycetes</taxon>
        <taxon>Mortierellales</taxon>
        <taxon>Mortierellaceae</taxon>
        <taxon>Actinomortierella</taxon>
    </lineage>
</organism>
<evidence type="ECO:0000259" key="6">
    <source>
        <dbReference type="PROSITE" id="PS51263"/>
    </source>
</evidence>
<feature type="non-terminal residue" evidence="7">
    <location>
        <position position="1"/>
    </location>
</feature>
<keyword evidence="8" id="KW-1185">Reference proteome</keyword>
<dbReference type="InterPro" id="IPR002108">
    <property type="entry name" value="ADF-H"/>
</dbReference>
<name>A0A9P6Q8I7_9FUNG</name>
<evidence type="ECO:0000256" key="1">
    <source>
        <dbReference type="ARBA" id="ARBA00004123"/>
    </source>
</evidence>
<dbReference type="CDD" id="cd11283">
    <property type="entry name" value="ADF_GMF-beta_like"/>
    <property type="match status" value="1"/>
</dbReference>